<gene>
    <name evidence="1" type="ORF">R3P38DRAFT_3168199</name>
</gene>
<comment type="caution">
    <text evidence="1">The sequence shown here is derived from an EMBL/GenBank/DDBJ whole genome shotgun (WGS) entry which is preliminary data.</text>
</comment>
<proteinExistence type="predicted"/>
<dbReference type="EMBL" id="JAWWNJ010000003">
    <property type="protein sequence ID" value="KAK7059743.1"/>
    <property type="molecule type" value="Genomic_DNA"/>
</dbReference>
<name>A0AAW0E769_9AGAR</name>
<accession>A0AAW0E769</accession>
<evidence type="ECO:0000313" key="2">
    <source>
        <dbReference type="Proteomes" id="UP001362999"/>
    </source>
</evidence>
<sequence length="529" mass="57616">MDGLQPAPTDLPPPNINSGARSFYEAGRVQPTRRLSFMRGLRSTAPSKARRDQSLRSVTIKATSSIEAGTMILDNLTFWKVFDCLWSRKTALQDSGDYVWPFLLAIPSGIPIRVNNQMWTVSPFEIRFKYVPCTRPDTPSALRQQVYHPSLLLHGTSSDSEGWEACGFVVVHGHVFETQQATVTCTLWLALPLCYTCGSVIPCWLALQSGDPDAYEPLLGPGAWTLHLRRCVRYESTSLLAQQTSEGEQTVTLVRLAAWWTYPGDGQNPYTRTLQGESRIPAEAVSSCSIATYSLSYTVDLSPPNGVGLTPQNNNVLLSIPVLVALEYAANSPRPVVYAPLSYETVAPPEPSQSQMPAYLHMYGRGANSITPLPPDPHLPSLAWMDENGSPNPGHEIGHSSDAGAVAELEAQLVALTALINNFTTTLNDNHAAVMARLDSFETSLPMRLANANVSSDHRLKGPDLVALVAPHPTSRDELLAFTVDQCQASAAAFNLPAIDLPHGGYKTQSILHPEHYLIACELNSADCS</sequence>
<evidence type="ECO:0000313" key="1">
    <source>
        <dbReference type="EMBL" id="KAK7059743.1"/>
    </source>
</evidence>
<organism evidence="1 2">
    <name type="scientific">Favolaschia claudopus</name>
    <dbReference type="NCBI Taxonomy" id="2862362"/>
    <lineage>
        <taxon>Eukaryota</taxon>
        <taxon>Fungi</taxon>
        <taxon>Dikarya</taxon>
        <taxon>Basidiomycota</taxon>
        <taxon>Agaricomycotina</taxon>
        <taxon>Agaricomycetes</taxon>
        <taxon>Agaricomycetidae</taxon>
        <taxon>Agaricales</taxon>
        <taxon>Marasmiineae</taxon>
        <taxon>Mycenaceae</taxon>
        <taxon>Favolaschia</taxon>
    </lineage>
</organism>
<keyword evidence="2" id="KW-1185">Reference proteome</keyword>
<dbReference type="AlphaFoldDB" id="A0AAW0E769"/>
<protein>
    <submittedName>
        <fullName evidence="1">Uncharacterized protein</fullName>
    </submittedName>
</protein>
<dbReference type="Proteomes" id="UP001362999">
    <property type="component" value="Unassembled WGS sequence"/>
</dbReference>
<reference evidence="1 2" key="1">
    <citation type="journal article" date="2024" name="J Genomics">
        <title>Draft genome sequencing and assembly of Favolaschia claudopus CIRM-BRFM 2984 isolated from oak limbs.</title>
        <authorList>
            <person name="Navarro D."/>
            <person name="Drula E."/>
            <person name="Chaduli D."/>
            <person name="Cazenave R."/>
            <person name="Ahrendt S."/>
            <person name="Wang J."/>
            <person name="Lipzen A."/>
            <person name="Daum C."/>
            <person name="Barry K."/>
            <person name="Grigoriev I.V."/>
            <person name="Favel A."/>
            <person name="Rosso M.N."/>
            <person name="Martin F."/>
        </authorList>
    </citation>
    <scope>NUCLEOTIDE SEQUENCE [LARGE SCALE GENOMIC DNA]</scope>
    <source>
        <strain evidence="1 2">CIRM-BRFM 2984</strain>
    </source>
</reference>